<keyword evidence="2" id="KW-0238">DNA-binding</keyword>
<dbReference type="RefSeq" id="WP_036926195.1">
    <property type="nucleotide sequence ID" value="NZ_JRPQ01000055.1"/>
</dbReference>
<dbReference type="AlphaFoldDB" id="A0A098YTV3"/>
<evidence type="ECO:0008006" key="8">
    <source>
        <dbReference type="Google" id="ProtNLM"/>
    </source>
</evidence>
<feature type="compositionally biased region" description="Polar residues" evidence="4">
    <location>
        <begin position="199"/>
        <end position="217"/>
    </location>
</feature>
<proteinExistence type="inferred from homology"/>
<dbReference type="EMBL" id="JRPQ01000055">
    <property type="protein sequence ID" value="KGI22747.1"/>
    <property type="molecule type" value="Genomic_DNA"/>
</dbReference>
<feature type="region of interest" description="Disordered" evidence="4">
    <location>
        <begin position="300"/>
        <end position="377"/>
    </location>
</feature>
<reference evidence="6 7" key="1">
    <citation type="submission" date="2014-07" db="EMBL/GenBank/DDBJ databases">
        <authorList>
            <person name="McCorrison J."/>
            <person name="Sanka R."/>
            <person name="Torralba M."/>
            <person name="Gillis M."/>
            <person name="Haft D.H."/>
            <person name="Methe B."/>
            <person name="Sutton G."/>
            <person name="Nelson K.E."/>
        </authorList>
    </citation>
    <scope>NUCLEOTIDE SEQUENCE [LARGE SCALE GENOMIC DNA]</scope>
    <source>
        <strain evidence="6 7">S9-PR14</strain>
    </source>
</reference>
<dbReference type="Proteomes" id="UP000029723">
    <property type="component" value="Unassembled WGS sequence"/>
</dbReference>
<dbReference type="GO" id="GO:0030527">
    <property type="term" value="F:structural constituent of chromatin"/>
    <property type="evidence" value="ECO:0007669"/>
    <property type="project" value="InterPro"/>
</dbReference>
<dbReference type="SUPFAM" id="SSF47729">
    <property type="entry name" value="IHF-like DNA-binding proteins"/>
    <property type="match status" value="1"/>
</dbReference>
<feature type="compositionally biased region" description="Polar residues" evidence="4">
    <location>
        <begin position="348"/>
        <end position="370"/>
    </location>
</feature>
<dbReference type="Pfam" id="PF00216">
    <property type="entry name" value="Bac_DNA_binding"/>
    <property type="match status" value="1"/>
</dbReference>
<evidence type="ECO:0000313" key="6">
    <source>
        <dbReference type="EMBL" id="KGI22747.1"/>
    </source>
</evidence>
<protein>
    <recommendedName>
        <fullName evidence="8">DNA-binding protein HU</fullName>
    </recommendedName>
</protein>
<feature type="compositionally biased region" description="Basic and acidic residues" evidence="4">
    <location>
        <begin position="158"/>
        <end position="170"/>
    </location>
</feature>
<gene>
    <name evidence="6" type="ORF">HMPREF9304_02520</name>
</gene>
<dbReference type="PANTHER" id="PTHR33175:SF2">
    <property type="entry name" value="INTEGRATION HOST FACTOR SUBUNIT ALPHA"/>
    <property type="match status" value="1"/>
</dbReference>
<feature type="compositionally biased region" description="Polar residues" evidence="4">
    <location>
        <begin position="316"/>
        <end position="338"/>
    </location>
</feature>
<evidence type="ECO:0000313" key="7">
    <source>
        <dbReference type="Proteomes" id="UP000029723"/>
    </source>
</evidence>
<keyword evidence="5" id="KW-0472">Membrane</keyword>
<dbReference type="InterPro" id="IPR000119">
    <property type="entry name" value="Hist_DNA-bd"/>
</dbReference>
<dbReference type="InterPro" id="IPR036779">
    <property type="entry name" value="LysM_dom_sf"/>
</dbReference>
<feature type="region of interest" description="Disordered" evidence="4">
    <location>
        <begin position="158"/>
        <end position="223"/>
    </location>
</feature>
<feature type="region of interest" description="Disordered" evidence="4">
    <location>
        <begin position="116"/>
        <end position="146"/>
    </location>
</feature>
<evidence type="ECO:0000256" key="4">
    <source>
        <dbReference type="SAM" id="MobiDB-lite"/>
    </source>
</evidence>
<keyword evidence="5" id="KW-0812">Transmembrane</keyword>
<dbReference type="PANTHER" id="PTHR33175">
    <property type="entry name" value="DNA-BINDING PROTEIN HU"/>
    <property type="match status" value="1"/>
</dbReference>
<sequence length="457" mass="50751">MIKLTDLAAVLVEKAELTKREADFFIPLFIDVLTTGLKSGKQVKIKGLGTFKVTAVSPRESVDVNTGERILIEGRDKISFTPEVALRDRVNAPFEQFETVTISDDADFSEIDERYQAEENTEEQEETSPTQPPKEEEQQPEEQLAQQEVVTDNVDAPSKEMANEPEEKQVEPLVEPSQQPESSVIVAPMTEEKKEEASENLQNTADKQSEEMSTFAKTDTAKVETTEAVSDEIDEISEDTQYLRKTLHRTQRNQKLLIGAVCCLLLLMIGSGLYVAQQFSLRDHRIEHLMAELISAKKTNESAVKETPQMDENADQQDNNTKEQTNQTDGSNDVSAAQQHEDAAPVSKETSSLGQQQVTTRSANRATSAEKTQETQTKDCQYAAKYDADPRIRTGAYAIIGIAQTVTVRPGQTLSSISRAYLGPGMECYMEAVNDKAELKAGDKVKIPALKLKKKLK</sequence>
<dbReference type="GO" id="GO:0005829">
    <property type="term" value="C:cytosol"/>
    <property type="evidence" value="ECO:0007669"/>
    <property type="project" value="TreeGrafter"/>
</dbReference>
<evidence type="ECO:0000256" key="2">
    <source>
        <dbReference type="ARBA" id="ARBA00023125"/>
    </source>
</evidence>
<evidence type="ECO:0000256" key="5">
    <source>
        <dbReference type="SAM" id="Phobius"/>
    </source>
</evidence>
<dbReference type="OrthoDB" id="9811567at2"/>
<evidence type="ECO:0000256" key="1">
    <source>
        <dbReference type="ARBA" id="ARBA00010529"/>
    </source>
</evidence>
<name>A0A098YTV3_9BACT</name>
<keyword evidence="5" id="KW-1133">Transmembrane helix</keyword>
<dbReference type="Gene3D" id="3.10.350.10">
    <property type="entry name" value="LysM domain"/>
    <property type="match status" value="1"/>
</dbReference>
<comment type="similarity">
    <text evidence="1 3">Belongs to the bacterial histone-like protein family.</text>
</comment>
<feature type="transmembrane region" description="Helical" evidence="5">
    <location>
        <begin position="256"/>
        <end position="276"/>
    </location>
</feature>
<comment type="caution">
    <text evidence="6">The sequence shown here is derived from an EMBL/GenBank/DDBJ whole genome shotgun (WGS) entry which is preliminary data.</text>
</comment>
<dbReference type="SMART" id="SM00411">
    <property type="entry name" value="BHL"/>
    <property type="match status" value="1"/>
</dbReference>
<dbReference type="GO" id="GO:0003677">
    <property type="term" value="F:DNA binding"/>
    <property type="evidence" value="ECO:0007669"/>
    <property type="project" value="UniProtKB-KW"/>
</dbReference>
<accession>A0A098YTV3</accession>
<dbReference type="Gene3D" id="4.10.520.10">
    <property type="entry name" value="IHF-like DNA-binding proteins"/>
    <property type="match status" value="1"/>
</dbReference>
<organism evidence="6 7">
    <name type="scientific">Hoylesella timonensis S9-PR14</name>
    <dbReference type="NCBI Taxonomy" id="1401062"/>
    <lineage>
        <taxon>Bacteria</taxon>
        <taxon>Pseudomonadati</taxon>
        <taxon>Bacteroidota</taxon>
        <taxon>Bacteroidia</taxon>
        <taxon>Bacteroidales</taxon>
        <taxon>Prevotellaceae</taxon>
        <taxon>Hoylesella</taxon>
    </lineage>
</organism>
<evidence type="ECO:0000256" key="3">
    <source>
        <dbReference type="RuleBase" id="RU003939"/>
    </source>
</evidence>
<dbReference type="InterPro" id="IPR010992">
    <property type="entry name" value="IHF-like_DNA-bd_dom_sf"/>
</dbReference>